<accession>A0A3G1E3I2</accession>
<name>A0A3G1E3I2_9CAUD</name>
<proteinExistence type="predicted"/>
<organism evidence="1 2">
    <name type="scientific">Clostridium phage CDKM15</name>
    <dbReference type="NCBI Taxonomy" id="1868595"/>
    <lineage>
        <taxon>Viruses</taxon>
        <taxon>Duplodnaviria</taxon>
        <taxon>Heunggongvirae</taxon>
        <taxon>Uroviricota</taxon>
        <taxon>Caudoviricetes</taxon>
        <taxon>Colneyvirus</taxon>
        <taxon>Colneyvirus CDKM15</taxon>
    </lineage>
</organism>
<evidence type="ECO:0000313" key="2">
    <source>
        <dbReference type="Proteomes" id="UP000266459"/>
    </source>
</evidence>
<keyword evidence="2" id="KW-1185">Reference proteome</keyword>
<sequence length="84" mass="9633">MSEDIFYGIKNTLDEIAEVQIKNKQGVLKEVGMLISGEDNSCITHCLDEDLIKFYIKEEAVLTIDKDSHLLCMLDALFYNFLDK</sequence>
<gene>
    <name evidence="1" type="ORF">CDKM15_50</name>
</gene>
<reference evidence="1 2" key="1">
    <citation type="journal article" date="2016" name="Viruses">
        <title>Two Novel Myoviruses from the North of Iraq Reveal Insights into Clostridium difficile Phage Diversity and Biology.</title>
        <authorList>
            <person name="Rashid S.J."/>
            <person name="Barylski J."/>
            <person name="Hargreaves K.R."/>
            <person name="Millard A.A."/>
            <person name="Vinner G.K."/>
            <person name="Clokie M.R."/>
        </authorList>
    </citation>
    <scope>NUCLEOTIDE SEQUENCE [LARGE SCALE GENOMIC DNA]</scope>
</reference>
<protein>
    <submittedName>
        <fullName evidence="1">Uncharacterized protein</fullName>
    </submittedName>
</protein>
<dbReference type="EMBL" id="KX228400">
    <property type="protein sequence ID" value="ANT45193.1"/>
    <property type="molecule type" value="Genomic_DNA"/>
</dbReference>
<dbReference type="Proteomes" id="UP000266459">
    <property type="component" value="Segment"/>
</dbReference>
<evidence type="ECO:0000313" key="1">
    <source>
        <dbReference type="EMBL" id="ANT45193.1"/>
    </source>
</evidence>